<dbReference type="Gene3D" id="3.20.20.70">
    <property type="entry name" value="Aldolase class I"/>
    <property type="match status" value="1"/>
</dbReference>
<organism evidence="6 7">
    <name type="scientific">Muiribacterium halophilum</name>
    <dbReference type="NCBI Taxonomy" id="2053465"/>
    <lineage>
        <taxon>Bacteria</taxon>
        <taxon>Candidatus Muiribacteriota</taxon>
        <taxon>Candidatus Muiribacteriia</taxon>
        <taxon>Candidatus Muiribacteriales</taxon>
        <taxon>Candidatus Muiribacteriaceae</taxon>
        <taxon>Candidatus Muiribacterium</taxon>
    </lineage>
</organism>
<dbReference type="InterPro" id="IPR050377">
    <property type="entry name" value="Radical_SAM_PqqE_MftC-like"/>
</dbReference>
<evidence type="ECO:0000313" key="6">
    <source>
        <dbReference type="EMBL" id="PLX16808.1"/>
    </source>
</evidence>
<dbReference type="InterPro" id="IPR058240">
    <property type="entry name" value="rSAM_sf"/>
</dbReference>
<dbReference type="GO" id="GO:0003824">
    <property type="term" value="F:catalytic activity"/>
    <property type="evidence" value="ECO:0007669"/>
    <property type="project" value="InterPro"/>
</dbReference>
<keyword evidence="4" id="KW-0411">Iron-sulfur</keyword>
<keyword evidence="2" id="KW-0479">Metal-binding</keyword>
<dbReference type="SUPFAM" id="SSF102114">
    <property type="entry name" value="Radical SAM enzymes"/>
    <property type="match status" value="1"/>
</dbReference>
<proteinExistence type="predicted"/>
<comment type="caution">
    <text evidence="6">The sequence shown here is derived from an EMBL/GenBank/DDBJ whole genome shotgun (WGS) entry which is preliminary data.</text>
</comment>
<dbReference type="GO" id="GO:0051536">
    <property type="term" value="F:iron-sulfur cluster binding"/>
    <property type="evidence" value="ECO:0007669"/>
    <property type="project" value="UniProtKB-KW"/>
</dbReference>
<dbReference type="EMBL" id="PKTG01000105">
    <property type="protein sequence ID" value="PLX16808.1"/>
    <property type="molecule type" value="Genomic_DNA"/>
</dbReference>
<dbReference type="CDD" id="cd21109">
    <property type="entry name" value="SPASM"/>
    <property type="match status" value="1"/>
</dbReference>
<dbReference type="PROSITE" id="PS51918">
    <property type="entry name" value="RADICAL_SAM"/>
    <property type="match status" value="1"/>
</dbReference>
<keyword evidence="3" id="KW-0408">Iron</keyword>
<gene>
    <name evidence="6" type="ORF">C0601_09220</name>
</gene>
<evidence type="ECO:0000256" key="1">
    <source>
        <dbReference type="ARBA" id="ARBA00022691"/>
    </source>
</evidence>
<dbReference type="SFLD" id="SFLDS00029">
    <property type="entry name" value="Radical_SAM"/>
    <property type="match status" value="1"/>
</dbReference>
<protein>
    <recommendedName>
        <fullName evidence="5">Radical SAM core domain-containing protein</fullName>
    </recommendedName>
</protein>
<feature type="domain" description="Radical SAM core" evidence="5">
    <location>
        <begin position="28"/>
        <end position="237"/>
    </location>
</feature>
<accession>A0A2N5ZDR8</accession>
<name>A0A2N5ZDR8_MUIH1</name>
<dbReference type="Pfam" id="PF04055">
    <property type="entry name" value="Radical_SAM"/>
    <property type="match status" value="1"/>
</dbReference>
<dbReference type="InterPro" id="IPR007197">
    <property type="entry name" value="rSAM"/>
</dbReference>
<evidence type="ECO:0000259" key="5">
    <source>
        <dbReference type="PROSITE" id="PS51918"/>
    </source>
</evidence>
<evidence type="ECO:0000256" key="4">
    <source>
        <dbReference type="ARBA" id="ARBA00023014"/>
    </source>
</evidence>
<dbReference type="SFLD" id="SFLDG01067">
    <property type="entry name" value="SPASM/twitch_domain_containing"/>
    <property type="match status" value="1"/>
</dbReference>
<dbReference type="GO" id="GO:0046872">
    <property type="term" value="F:metal ion binding"/>
    <property type="evidence" value="ECO:0007669"/>
    <property type="project" value="UniProtKB-KW"/>
</dbReference>
<dbReference type="InterPro" id="IPR013785">
    <property type="entry name" value="Aldolase_TIM"/>
</dbReference>
<reference evidence="6 7" key="1">
    <citation type="submission" date="2017-11" db="EMBL/GenBank/DDBJ databases">
        <title>Genome-resolved metagenomics identifies genetic mobility, metabolic interactions, and unexpected diversity in perchlorate-reducing communities.</title>
        <authorList>
            <person name="Barnum T.P."/>
            <person name="Figueroa I.A."/>
            <person name="Carlstrom C.I."/>
            <person name="Lucas L.N."/>
            <person name="Engelbrektson A.L."/>
            <person name="Coates J.D."/>
        </authorList>
    </citation>
    <scope>NUCLEOTIDE SEQUENCE [LARGE SCALE GENOMIC DNA]</scope>
    <source>
        <strain evidence="6">BM706</strain>
    </source>
</reference>
<evidence type="ECO:0000256" key="2">
    <source>
        <dbReference type="ARBA" id="ARBA00022723"/>
    </source>
</evidence>
<sequence length="329" mass="38872">MKKNNNFFLIKTHLFKLIRLFLAFLLKKEYRFALSVRLTDRCQLSCVYCRKKHIKYDIDLDILIKFLKIFRKKGGFYVILTGGEPFLYPHIEKLVRFLKENKFYVAMNTNGQAIENPKYRNILKEMDEIVVSLDGPEKENDKNRGSGTYKKIIKTIKYLYKNNKKIVLSTVLTRNNLKSSTLEFFIKIKKRYGLIVDFGVVSPYIFGSVNKEMVLEETKQKSFIKKILEFKQKYSIKELSKQILDYQKKPYKIRCIAPKYTIYVDVDGCVYPCIYGIGKPNMILGNIKNKDEFCYKNIYCDVCYCQSLLALNLFSQKKNSIISFLRWIV</sequence>
<dbReference type="PANTHER" id="PTHR11228">
    <property type="entry name" value="RADICAL SAM DOMAIN PROTEIN"/>
    <property type="match status" value="1"/>
</dbReference>
<dbReference type="CDD" id="cd01335">
    <property type="entry name" value="Radical_SAM"/>
    <property type="match status" value="1"/>
</dbReference>
<dbReference type="AlphaFoldDB" id="A0A2N5ZDR8"/>
<evidence type="ECO:0000256" key="3">
    <source>
        <dbReference type="ARBA" id="ARBA00023004"/>
    </source>
</evidence>
<dbReference type="Proteomes" id="UP000234857">
    <property type="component" value="Unassembled WGS sequence"/>
</dbReference>
<evidence type="ECO:0000313" key="7">
    <source>
        <dbReference type="Proteomes" id="UP000234857"/>
    </source>
</evidence>
<dbReference type="PANTHER" id="PTHR11228:SF7">
    <property type="entry name" value="PQQA PEPTIDE CYCLASE"/>
    <property type="match status" value="1"/>
</dbReference>
<keyword evidence="1" id="KW-0949">S-adenosyl-L-methionine</keyword>